<reference evidence="3" key="2">
    <citation type="submission" date="2025-08" db="UniProtKB">
        <authorList>
            <consortium name="RefSeq"/>
        </authorList>
    </citation>
    <scope>IDENTIFICATION</scope>
    <source>
        <strain evidence="3">14028-0561.14</strain>
        <tissue evidence="3">Whole fly</tissue>
    </source>
</reference>
<feature type="signal peptide" evidence="1">
    <location>
        <begin position="1"/>
        <end position="27"/>
    </location>
</feature>
<dbReference type="Proteomes" id="UP001652661">
    <property type="component" value="Chromosome 2R"/>
</dbReference>
<evidence type="ECO:0000313" key="2">
    <source>
        <dbReference type="Proteomes" id="UP001652661"/>
    </source>
</evidence>
<keyword evidence="1" id="KW-0732">Signal</keyword>
<dbReference type="GeneID" id="108076560"/>
<proteinExistence type="predicted"/>
<gene>
    <name evidence="3" type="primary">LOC108076560</name>
</gene>
<dbReference type="RefSeq" id="XP_017024960.1">
    <property type="nucleotide sequence ID" value="XM_017169471.1"/>
</dbReference>
<evidence type="ECO:0000313" key="3">
    <source>
        <dbReference type="RefSeq" id="XP_017024960.1"/>
    </source>
</evidence>
<reference evidence="2" key="1">
    <citation type="submission" date="2025-05" db="UniProtKB">
        <authorList>
            <consortium name="RefSeq"/>
        </authorList>
    </citation>
    <scope>NUCLEOTIDE SEQUENCE [LARGE SCALE GENOMIC DNA]</scope>
    <source>
        <strain evidence="2">14028-0561.14</strain>
    </source>
</reference>
<dbReference type="AlphaFoldDB" id="A0A6P4I9U8"/>
<feature type="chain" id="PRO_5028319511" evidence="1">
    <location>
        <begin position="28"/>
        <end position="147"/>
    </location>
</feature>
<protein>
    <submittedName>
        <fullName evidence="3">Uncharacterized protein</fullName>
    </submittedName>
</protein>
<accession>A0A6P4I9U8</accession>
<evidence type="ECO:0000256" key="1">
    <source>
        <dbReference type="SAM" id="SignalP"/>
    </source>
</evidence>
<dbReference type="OrthoDB" id="7856447at2759"/>
<sequence>MSSVQAFKASPWQVLFTICLAVRWCTAGPVIHDDVLQDLKRLNLTQAKLIAENSTIKCSLTPNLCDWQLHLYEGHSFSAPLAPVVQATAAPVRETFELTPPEAGPQLFIVAEVEPKPKRKVRHRRKLSRRTPFNYSSKHRFIWLVLP</sequence>
<name>A0A6P4I9U8_DROKI</name>
<organism evidence="2 3">
    <name type="scientific">Drosophila kikkawai</name>
    <name type="common">Fruit fly</name>
    <dbReference type="NCBI Taxonomy" id="30033"/>
    <lineage>
        <taxon>Eukaryota</taxon>
        <taxon>Metazoa</taxon>
        <taxon>Ecdysozoa</taxon>
        <taxon>Arthropoda</taxon>
        <taxon>Hexapoda</taxon>
        <taxon>Insecta</taxon>
        <taxon>Pterygota</taxon>
        <taxon>Neoptera</taxon>
        <taxon>Endopterygota</taxon>
        <taxon>Diptera</taxon>
        <taxon>Brachycera</taxon>
        <taxon>Muscomorpha</taxon>
        <taxon>Ephydroidea</taxon>
        <taxon>Drosophilidae</taxon>
        <taxon>Drosophila</taxon>
        <taxon>Sophophora</taxon>
    </lineage>
</organism>
<keyword evidence="2" id="KW-1185">Reference proteome</keyword>